<dbReference type="InterPro" id="IPR010906">
    <property type="entry name" value="Phage_lambda_Nu1_terminase-ssu"/>
</dbReference>
<organism evidence="1 2">
    <name type="scientific">Pseudomonas abietaniphila</name>
    <dbReference type="NCBI Taxonomy" id="89065"/>
    <lineage>
        <taxon>Bacteria</taxon>
        <taxon>Pseudomonadati</taxon>
        <taxon>Pseudomonadota</taxon>
        <taxon>Gammaproteobacteria</taxon>
        <taxon>Pseudomonadales</taxon>
        <taxon>Pseudomonadaceae</taxon>
        <taxon>Pseudomonas</taxon>
    </lineage>
</organism>
<dbReference type="EMBL" id="FNCO01000014">
    <property type="protein sequence ID" value="SDI55829.1"/>
    <property type="molecule type" value="Genomic_DNA"/>
</dbReference>
<dbReference type="OrthoDB" id="5875302at2"/>
<dbReference type="Proteomes" id="UP000182894">
    <property type="component" value="Unassembled WGS sequence"/>
</dbReference>
<name>A0A1G8LJC1_9PSED</name>
<sequence>MAKNETTKQRGWLNKSDMASSLGISPQAFDKWGVSPVARIGREAFYTVEIVVQNRVEHATRKQQPAGGDGADVDALVEYKLLAERLRLTAAQADAQEKKNLVQDKQLVPVPFAAFALAKIAAQIGSKLDTVGKTVSRRHPEVDPRIVESVEREIALARNIAASFGEQLPELLDEYVESVAE</sequence>
<dbReference type="Pfam" id="PF07471">
    <property type="entry name" value="Phage_Nu1"/>
    <property type="match status" value="1"/>
</dbReference>
<evidence type="ECO:0000313" key="2">
    <source>
        <dbReference type="Proteomes" id="UP000182894"/>
    </source>
</evidence>
<keyword evidence="2" id="KW-1185">Reference proteome</keyword>
<dbReference type="RefSeq" id="WP_074756458.1">
    <property type="nucleotide sequence ID" value="NZ_FNCO01000014.1"/>
</dbReference>
<accession>A0A1G8LJC1</accession>
<reference evidence="2" key="1">
    <citation type="submission" date="2016-10" db="EMBL/GenBank/DDBJ databases">
        <authorList>
            <person name="Varghese N."/>
            <person name="Submissions S."/>
        </authorList>
    </citation>
    <scope>NUCLEOTIDE SEQUENCE [LARGE SCALE GENOMIC DNA]</scope>
    <source>
        <strain evidence="2">ATCC 700689</strain>
    </source>
</reference>
<proteinExistence type="predicted"/>
<dbReference type="STRING" id="89065.SAMN05216605_114162"/>
<evidence type="ECO:0000313" key="1">
    <source>
        <dbReference type="EMBL" id="SDI55829.1"/>
    </source>
</evidence>
<protein>
    <submittedName>
        <fullName evidence="1">Phage DNA packaging protein, Nu1 subunit of terminase</fullName>
    </submittedName>
</protein>
<gene>
    <name evidence="1" type="ORF">SAMN05216605_114162</name>
</gene>
<dbReference type="AlphaFoldDB" id="A0A1G8LJC1"/>